<reference evidence="1" key="1">
    <citation type="submission" date="2023-03" db="EMBL/GenBank/DDBJ databases">
        <title>Emydomyces testavorans Genome Sequence.</title>
        <authorList>
            <person name="Hoyer L."/>
        </authorList>
    </citation>
    <scope>NUCLEOTIDE SEQUENCE</scope>
    <source>
        <strain evidence="1">16-2883</strain>
    </source>
</reference>
<dbReference type="AlphaFoldDB" id="A0AAF0IGR4"/>
<accession>A0AAF0IGR4</accession>
<dbReference type="EMBL" id="CP120628">
    <property type="protein sequence ID" value="WEW57220.1"/>
    <property type="molecule type" value="Genomic_DNA"/>
</dbReference>
<evidence type="ECO:0000313" key="1">
    <source>
        <dbReference type="EMBL" id="WEW57220.1"/>
    </source>
</evidence>
<evidence type="ECO:0000313" key="2">
    <source>
        <dbReference type="Proteomes" id="UP001219355"/>
    </source>
</evidence>
<organism evidence="1 2">
    <name type="scientific">Emydomyces testavorans</name>
    <dbReference type="NCBI Taxonomy" id="2070801"/>
    <lineage>
        <taxon>Eukaryota</taxon>
        <taxon>Fungi</taxon>
        <taxon>Dikarya</taxon>
        <taxon>Ascomycota</taxon>
        <taxon>Pezizomycotina</taxon>
        <taxon>Eurotiomycetes</taxon>
        <taxon>Eurotiomycetidae</taxon>
        <taxon>Onygenales</taxon>
        <taxon>Nannizziopsiaceae</taxon>
        <taxon>Emydomyces</taxon>
    </lineage>
</organism>
<name>A0AAF0IGR4_9EURO</name>
<proteinExistence type="predicted"/>
<protein>
    <submittedName>
        <fullName evidence="1">Uncharacterized protein</fullName>
    </submittedName>
</protein>
<dbReference type="Proteomes" id="UP001219355">
    <property type="component" value="Chromosome 2"/>
</dbReference>
<keyword evidence="2" id="KW-1185">Reference proteome</keyword>
<sequence length="60" mass="6569">MDYENHFRKRLKGSRVPETHGCCTSGAAITLIDEPLDVIALLGPTAAKVSLDNFDVRIPD</sequence>
<gene>
    <name evidence="1" type="ORF">PRK78_002682</name>
</gene>